<gene>
    <name evidence="1" type="ORF">FA13DRAFT_1727322</name>
</gene>
<dbReference type="EMBL" id="QPFP01000005">
    <property type="protein sequence ID" value="TEB36987.1"/>
    <property type="molecule type" value="Genomic_DNA"/>
</dbReference>
<comment type="caution">
    <text evidence="1">The sequence shown here is derived from an EMBL/GenBank/DDBJ whole genome shotgun (WGS) entry which is preliminary data.</text>
</comment>
<evidence type="ECO:0000313" key="2">
    <source>
        <dbReference type="Proteomes" id="UP000298030"/>
    </source>
</evidence>
<organism evidence="1 2">
    <name type="scientific">Coprinellus micaceus</name>
    <name type="common">Glistening ink-cap mushroom</name>
    <name type="synonym">Coprinus micaceus</name>
    <dbReference type="NCBI Taxonomy" id="71717"/>
    <lineage>
        <taxon>Eukaryota</taxon>
        <taxon>Fungi</taxon>
        <taxon>Dikarya</taxon>
        <taxon>Basidiomycota</taxon>
        <taxon>Agaricomycotina</taxon>
        <taxon>Agaricomycetes</taxon>
        <taxon>Agaricomycetidae</taxon>
        <taxon>Agaricales</taxon>
        <taxon>Agaricineae</taxon>
        <taxon>Psathyrellaceae</taxon>
        <taxon>Coprinellus</taxon>
    </lineage>
</organism>
<protein>
    <submittedName>
        <fullName evidence="1">Uncharacterized protein</fullName>
    </submittedName>
</protein>
<sequence>MRVGSLEPGSTKTAFDVILGAKISVEANGWVPRSRPSRRQRSSRWAIIGATTALRFEARLTLRRPSGSDSEQNV</sequence>
<accession>A0A4Y7TS23</accession>
<reference evidence="1 2" key="1">
    <citation type="journal article" date="2019" name="Nat. Ecol. Evol.">
        <title>Megaphylogeny resolves global patterns of mushroom evolution.</title>
        <authorList>
            <person name="Varga T."/>
            <person name="Krizsan K."/>
            <person name="Foldi C."/>
            <person name="Dima B."/>
            <person name="Sanchez-Garcia M."/>
            <person name="Sanchez-Ramirez S."/>
            <person name="Szollosi G.J."/>
            <person name="Szarkandi J.G."/>
            <person name="Papp V."/>
            <person name="Albert L."/>
            <person name="Andreopoulos W."/>
            <person name="Angelini C."/>
            <person name="Antonin V."/>
            <person name="Barry K.W."/>
            <person name="Bougher N.L."/>
            <person name="Buchanan P."/>
            <person name="Buyck B."/>
            <person name="Bense V."/>
            <person name="Catcheside P."/>
            <person name="Chovatia M."/>
            <person name="Cooper J."/>
            <person name="Damon W."/>
            <person name="Desjardin D."/>
            <person name="Finy P."/>
            <person name="Geml J."/>
            <person name="Haridas S."/>
            <person name="Hughes K."/>
            <person name="Justo A."/>
            <person name="Karasinski D."/>
            <person name="Kautmanova I."/>
            <person name="Kiss B."/>
            <person name="Kocsube S."/>
            <person name="Kotiranta H."/>
            <person name="LaButti K.M."/>
            <person name="Lechner B.E."/>
            <person name="Liimatainen K."/>
            <person name="Lipzen A."/>
            <person name="Lukacs Z."/>
            <person name="Mihaltcheva S."/>
            <person name="Morgado L.N."/>
            <person name="Niskanen T."/>
            <person name="Noordeloos M.E."/>
            <person name="Ohm R.A."/>
            <person name="Ortiz-Santana B."/>
            <person name="Ovrebo C."/>
            <person name="Racz N."/>
            <person name="Riley R."/>
            <person name="Savchenko A."/>
            <person name="Shiryaev A."/>
            <person name="Soop K."/>
            <person name="Spirin V."/>
            <person name="Szebenyi C."/>
            <person name="Tomsovsky M."/>
            <person name="Tulloss R.E."/>
            <person name="Uehling J."/>
            <person name="Grigoriev I.V."/>
            <person name="Vagvolgyi C."/>
            <person name="Papp T."/>
            <person name="Martin F.M."/>
            <person name="Miettinen O."/>
            <person name="Hibbett D.S."/>
            <person name="Nagy L.G."/>
        </authorList>
    </citation>
    <scope>NUCLEOTIDE SEQUENCE [LARGE SCALE GENOMIC DNA]</scope>
    <source>
        <strain evidence="1 2">FP101781</strain>
    </source>
</reference>
<name>A0A4Y7TS23_COPMI</name>
<proteinExistence type="predicted"/>
<keyword evidence="2" id="KW-1185">Reference proteome</keyword>
<evidence type="ECO:0000313" key="1">
    <source>
        <dbReference type="EMBL" id="TEB36987.1"/>
    </source>
</evidence>
<dbReference type="AlphaFoldDB" id="A0A4Y7TS23"/>
<dbReference type="Proteomes" id="UP000298030">
    <property type="component" value="Unassembled WGS sequence"/>
</dbReference>